<dbReference type="SUPFAM" id="SSF53448">
    <property type="entry name" value="Nucleotide-diphospho-sugar transferases"/>
    <property type="match status" value="1"/>
</dbReference>
<evidence type="ECO:0000259" key="1">
    <source>
        <dbReference type="Pfam" id="PF00535"/>
    </source>
</evidence>
<name>A0A1M7DRK1_9RHOB</name>
<dbReference type="EMBL" id="FRCK01000001">
    <property type="protein sequence ID" value="SHL82028.1"/>
    <property type="molecule type" value="Genomic_DNA"/>
</dbReference>
<accession>A0A1M7DRK1</accession>
<dbReference type="Proteomes" id="UP000184444">
    <property type="component" value="Unassembled WGS sequence"/>
</dbReference>
<dbReference type="InterPro" id="IPR001173">
    <property type="entry name" value="Glyco_trans_2-like"/>
</dbReference>
<gene>
    <name evidence="2" type="ORF">SAMN05444389_101517</name>
</gene>
<proteinExistence type="predicted"/>
<dbReference type="RefSeq" id="WP_073061485.1">
    <property type="nucleotide sequence ID" value="NZ_FRCK01000001.1"/>
</dbReference>
<dbReference type="GO" id="GO:0016758">
    <property type="term" value="F:hexosyltransferase activity"/>
    <property type="evidence" value="ECO:0007669"/>
    <property type="project" value="UniProtKB-ARBA"/>
</dbReference>
<organism evidence="2 3">
    <name type="scientific">Paracoccus solventivorans</name>
    <dbReference type="NCBI Taxonomy" id="53463"/>
    <lineage>
        <taxon>Bacteria</taxon>
        <taxon>Pseudomonadati</taxon>
        <taxon>Pseudomonadota</taxon>
        <taxon>Alphaproteobacteria</taxon>
        <taxon>Rhodobacterales</taxon>
        <taxon>Paracoccaceae</taxon>
        <taxon>Paracoccus</taxon>
    </lineage>
</organism>
<dbReference type="Gene3D" id="3.90.550.10">
    <property type="entry name" value="Spore Coat Polysaccharide Biosynthesis Protein SpsA, Chain A"/>
    <property type="match status" value="1"/>
</dbReference>
<protein>
    <submittedName>
        <fullName evidence="2">Glycosyl transferase family 2</fullName>
    </submittedName>
</protein>
<feature type="domain" description="Glycosyltransferase 2-like" evidence="1">
    <location>
        <begin position="7"/>
        <end position="152"/>
    </location>
</feature>
<evidence type="ECO:0000313" key="2">
    <source>
        <dbReference type="EMBL" id="SHL82028.1"/>
    </source>
</evidence>
<evidence type="ECO:0000313" key="3">
    <source>
        <dbReference type="Proteomes" id="UP000184444"/>
    </source>
</evidence>
<dbReference type="STRING" id="53463.SAMN05444389_101517"/>
<dbReference type="InterPro" id="IPR029044">
    <property type="entry name" value="Nucleotide-diphossugar_trans"/>
</dbReference>
<dbReference type="CDD" id="cd00761">
    <property type="entry name" value="Glyco_tranf_GTA_type"/>
    <property type="match status" value="1"/>
</dbReference>
<dbReference type="Pfam" id="PF00535">
    <property type="entry name" value="Glycos_transf_2"/>
    <property type="match status" value="1"/>
</dbReference>
<keyword evidence="2" id="KW-0808">Transferase</keyword>
<dbReference type="OrthoDB" id="5291101at2"/>
<dbReference type="PANTHER" id="PTHR22916">
    <property type="entry name" value="GLYCOSYLTRANSFERASE"/>
    <property type="match status" value="1"/>
</dbReference>
<reference evidence="3" key="1">
    <citation type="submission" date="2016-11" db="EMBL/GenBank/DDBJ databases">
        <authorList>
            <person name="Varghese N."/>
            <person name="Submissions S."/>
        </authorList>
    </citation>
    <scope>NUCLEOTIDE SEQUENCE [LARGE SCALE GENOMIC DNA]</scope>
    <source>
        <strain evidence="3">DSM 6637</strain>
    </source>
</reference>
<sequence>METPRLSVVVTTHHRPRLLRRALESVKALGEGIQIVLCADEGSDETRRVALEHLRNTDLFLSLPGNRGPADTRNAGLQFASGRHISFLDDDDTLDAANISGLLDRLTDHVVHFTDYRKIFEETGPDGLISTIRTKEKSTARKPLAELEVRNFIPVHAFFAPRKIIRDLQFDHNLTMSEDWEFLLKLRKRAEFQHVPIASANWHIQPSGPTSRNVGERKARANNYLKIYELHPASTEDIRRARVHRLKDLGVDPDHPDIRRALQIEVRPRK</sequence>
<dbReference type="AlphaFoldDB" id="A0A1M7DRK1"/>
<keyword evidence="3" id="KW-1185">Reference proteome</keyword>